<evidence type="ECO:0000313" key="3">
    <source>
        <dbReference type="Proteomes" id="UP000595053"/>
    </source>
</evidence>
<dbReference type="InterPro" id="IPR025669">
    <property type="entry name" value="AAA_dom"/>
</dbReference>
<dbReference type="AlphaFoldDB" id="A0A7M1QVK8"/>
<protein>
    <submittedName>
        <fullName evidence="2">ParA family protein</fullName>
    </submittedName>
</protein>
<dbReference type="Pfam" id="PF13614">
    <property type="entry name" value="AAA_31"/>
    <property type="match status" value="1"/>
</dbReference>
<dbReference type="SUPFAM" id="SSF52540">
    <property type="entry name" value="P-loop containing nucleoside triphosphate hydrolases"/>
    <property type="match status" value="1"/>
</dbReference>
<dbReference type="PANTHER" id="PTHR13696:SF52">
    <property type="entry name" value="PARA FAMILY PROTEIN CT_582"/>
    <property type="match status" value="1"/>
</dbReference>
<dbReference type="Proteomes" id="UP000595053">
    <property type="component" value="Chromosome"/>
</dbReference>
<evidence type="ECO:0000259" key="1">
    <source>
        <dbReference type="Pfam" id="PF13614"/>
    </source>
</evidence>
<dbReference type="InterPro" id="IPR050678">
    <property type="entry name" value="DNA_Partitioning_ATPase"/>
</dbReference>
<dbReference type="CDD" id="cd02042">
    <property type="entry name" value="ParAB_family"/>
    <property type="match status" value="1"/>
</dbReference>
<dbReference type="EMBL" id="CP063213">
    <property type="protein sequence ID" value="QOR45524.1"/>
    <property type="molecule type" value="Genomic_DNA"/>
</dbReference>
<reference evidence="2 3" key="1">
    <citation type="submission" date="2020-10" db="EMBL/GenBank/DDBJ databases">
        <title>Trueperella pecoris sp. nov. isolated from bovine and porcine specimens.</title>
        <authorList>
            <person name="Schoenecker L."/>
            <person name="Schnydrig P."/>
            <person name="Brodard I."/>
            <person name="Thomann A."/>
            <person name="Hemphill A."/>
            <person name="Rodriguez-Campos S."/>
            <person name="Perreten V."/>
            <person name="Jores J."/>
            <person name="Kittl S."/>
        </authorList>
    </citation>
    <scope>NUCLEOTIDE SEQUENCE [LARGE SCALE GENOMIC DNA]</scope>
    <source>
        <strain evidence="2 3">15A0121</strain>
    </source>
</reference>
<dbReference type="PANTHER" id="PTHR13696">
    <property type="entry name" value="P-LOOP CONTAINING NUCLEOSIDE TRIPHOSPHATE HYDROLASE"/>
    <property type="match status" value="1"/>
</dbReference>
<organism evidence="2 3">
    <name type="scientific">Trueperella pecoris</name>
    <dbReference type="NCBI Taxonomy" id="2733571"/>
    <lineage>
        <taxon>Bacteria</taxon>
        <taxon>Bacillati</taxon>
        <taxon>Actinomycetota</taxon>
        <taxon>Actinomycetes</taxon>
        <taxon>Actinomycetales</taxon>
        <taxon>Actinomycetaceae</taxon>
        <taxon>Trueperella</taxon>
    </lineage>
</organism>
<gene>
    <name evidence="2" type="ORF">INS88_09760</name>
</gene>
<keyword evidence="3" id="KW-1185">Reference proteome</keyword>
<dbReference type="PIRSF" id="PIRSF009320">
    <property type="entry name" value="Nuc_binding_HP_1000"/>
    <property type="match status" value="1"/>
</dbReference>
<proteinExistence type="predicted"/>
<feature type="domain" description="AAA" evidence="1">
    <location>
        <begin position="2"/>
        <end position="182"/>
    </location>
</feature>
<dbReference type="InterPro" id="IPR027417">
    <property type="entry name" value="P-loop_NTPase"/>
</dbReference>
<name>A0A7M1QVK8_9ACTO</name>
<dbReference type="Gene3D" id="3.40.50.300">
    <property type="entry name" value="P-loop containing nucleotide triphosphate hydrolases"/>
    <property type="match status" value="1"/>
</dbReference>
<accession>A0A7M1QVK8</accession>
<evidence type="ECO:0000313" key="2">
    <source>
        <dbReference type="EMBL" id="QOR45524.1"/>
    </source>
</evidence>
<sequence length="257" mass="27591">MIIAVCNQKGGVGKTTLSTNLAHLLSNSSETTLLVDADPQGNATTVTNVRLGSSQLTLNDVLAAIATGASGDVARQAISPSSEHRTWNIDVLPSDRLLASRESDTSLGRESRLATMSSAMSTSYDHIVIDCPPSLGMLTTNALVAADVALIVTTTREASFDGVAEMVNTIATVRAHYNPRLRLSGIAVNEWRPDRTDRQEWARALREHYGRYLIEPFIPEREAIARAASAHEPIATTDDAVIAALTAITTTLKDNLR</sequence>
<dbReference type="RefSeq" id="WP_197551080.1">
    <property type="nucleotide sequence ID" value="NZ_CP063213.1"/>
</dbReference>